<gene>
    <name evidence="6" type="ORF">CRP01_36410</name>
</gene>
<organism evidence="6 7">
    <name type="scientific">Flavilitoribacter nigricans (strain ATCC 23147 / DSM 23189 / NBRC 102662 / NCIMB 1420 / SS-2)</name>
    <name type="common">Lewinella nigricans</name>
    <dbReference type="NCBI Taxonomy" id="1122177"/>
    <lineage>
        <taxon>Bacteria</taxon>
        <taxon>Pseudomonadati</taxon>
        <taxon>Bacteroidota</taxon>
        <taxon>Saprospiria</taxon>
        <taxon>Saprospirales</taxon>
        <taxon>Lewinellaceae</taxon>
        <taxon>Flavilitoribacter</taxon>
    </lineage>
</organism>
<keyword evidence="4 5" id="KW-0472">Membrane</keyword>
<keyword evidence="3 5" id="KW-1133">Transmembrane helix</keyword>
<evidence type="ECO:0000313" key="6">
    <source>
        <dbReference type="EMBL" id="PHN01585.1"/>
    </source>
</evidence>
<keyword evidence="5" id="KW-1003">Cell membrane</keyword>
<proteinExistence type="inferred from homology"/>
<feature type="transmembrane region" description="Helical" evidence="5">
    <location>
        <begin position="242"/>
        <end position="264"/>
    </location>
</feature>
<feature type="transmembrane region" description="Helical" evidence="5">
    <location>
        <begin position="147"/>
        <end position="176"/>
    </location>
</feature>
<dbReference type="InterPro" id="IPR002781">
    <property type="entry name" value="TM_pro_TauE-like"/>
</dbReference>
<evidence type="ECO:0000313" key="7">
    <source>
        <dbReference type="Proteomes" id="UP000223913"/>
    </source>
</evidence>
<evidence type="ECO:0000256" key="2">
    <source>
        <dbReference type="ARBA" id="ARBA00022692"/>
    </source>
</evidence>
<dbReference type="Pfam" id="PF01925">
    <property type="entry name" value="TauE"/>
    <property type="match status" value="1"/>
</dbReference>
<accession>A0A2D0MZB0</accession>
<dbReference type="PANTHER" id="PTHR43701:SF2">
    <property type="entry name" value="MEMBRANE TRANSPORTER PROTEIN YJNA-RELATED"/>
    <property type="match status" value="1"/>
</dbReference>
<dbReference type="EMBL" id="PDUD01000052">
    <property type="protein sequence ID" value="PHN01585.1"/>
    <property type="molecule type" value="Genomic_DNA"/>
</dbReference>
<name>A0A2D0MZB0_FLAN2</name>
<feature type="transmembrane region" description="Helical" evidence="5">
    <location>
        <begin position="209"/>
        <end position="230"/>
    </location>
</feature>
<dbReference type="OrthoDB" id="8559161at2"/>
<feature type="transmembrane region" description="Helical" evidence="5">
    <location>
        <begin position="183"/>
        <end position="203"/>
    </location>
</feature>
<comment type="subcellular location">
    <subcellularLocation>
        <location evidence="5">Cell membrane</location>
        <topology evidence="5">Multi-pass membrane protein</topology>
    </subcellularLocation>
    <subcellularLocation>
        <location evidence="1">Membrane</location>
        <topology evidence="1">Multi-pass membrane protein</topology>
    </subcellularLocation>
</comment>
<evidence type="ECO:0000256" key="1">
    <source>
        <dbReference type="ARBA" id="ARBA00004141"/>
    </source>
</evidence>
<feature type="transmembrane region" description="Helical" evidence="5">
    <location>
        <begin position="109"/>
        <end position="127"/>
    </location>
</feature>
<keyword evidence="7" id="KW-1185">Reference proteome</keyword>
<protein>
    <recommendedName>
        <fullName evidence="5">Probable membrane transporter protein</fullName>
    </recommendedName>
</protein>
<feature type="transmembrane region" description="Helical" evidence="5">
    <location>
        <begin position="12"/>
        <end position="33"/>
    </location>
</feature>
<sequence length="268" mass="28679">MLGYIASFCVGLILGLIGGGGSILAIPILIYLFSVDVVQATAYSLFIVGVTSLMGSIQKYRESLVDLRVGLIFGVPSILAKFLSRKYVVPQIPEVIMDMGPIVLTKRMFILSLFCLMVILAASAMIANRAQPVSRWYEGKGGSALLGTLGGVIGLITGISGLGGGFIIVPTLLFFTRIPIKKAIGTALFIISVSSLIGFTGDLSHTQMAWPFLLGITGIAVLGIFTGNFFSKQLSNLQLKKTFGWFVLIMGVAILLKETCFIIHKIHA</sequence>
<dbReference type="GO" id="GO:0005886">
    <property type="term" value="C:plasma membrane"/>
    <property type="evidence" value="ECO:0007669"/>
    <property type="project" value="UniProtKB-SubCell"/>
</dbReference>
<dbReference type="AlphaFoldDB" id="A0A2D0MZB0"/>
<evidence type="ECO:0000256" key="3">
    <source>
        <dbReference type="ARBA" id="ARBA00022989"/>
    </source>
</evidence>
<dbReference type="InterPro" id="IPR051598">
    <property type="entry name" value="TSUP/Inactive_protease-like"/>
</dbReference>
<reference evidence="6 7" key="1">
    <citation type="submission" date="2017-10" db="EMBL/GenBank/DDBJ databases">
        <title>The draft genome sequence of Lewinella nigricans NBRC 102662.</title>
        <authorList>
            <person name="Wang K."/>
        </authorList>
    </citation>
    <scope>NUCLEOTIDE SEQUENCE [LARGE SCALE GENOMIC DNA]</scope>
    <source>
        <strain evidence="6 7">NBRC 102662</strain>
    </source>
</reference>
<comment type="similarity">
    <text evidence="5">Belongs to the 4-toluene sulfonate uptake permease (TSUP) (TC 2.A.102) family.</text>
</comment>
<dbReference type="Proteomes" id="UP000223913">
    <property type="component" value="Unassembled WGS sequence"/>
</dbReference>
<dbReference type="PANTHER" id="PTHR43701">
    <property type="entry name" value="MEMBRANE TRANSPORTER PROTEIN MJ0441-RELATED"/>
    <property type="match status" value="1"/>
</dbReference>
<dbReference type="RefSeq" id="WP_099155018.1">
    <property type="nucleotide sequence ID" value="NZ_PDUD01000052.1"/>
</dbReference>
<keyword evidence="2 5" id="KW-0812">Transmembrane</keyword>
<evidence type="ECO:0000256" key="4">
    <source>
        <dbReference type="ARBA" id="ARBA00023136"/>
    </source>
</evidence>
<evidence type="ECO:0000256" key="5">
    <source>
        <dbReference type="RuleBase" id="RU363041"/>
    </source>
</evidence>
<comment type="caution">
    <text evidence="6">The sequence shown here is derived from an EMBL/GenBank/DDBJ whole genome shotgun (WGS) entry which is preliminary data.</text>
</comment>